<sequence>MLDEPAGRAAAEEQAQAGAVLTRTVLVGARHGRNPFRGRGRGHLIGVERGAHPFTRINDHDCRIGPGFKTRPTGGPGQQPGTRRMRAVRAVAW</sequence>
<dbReference type="Proteomes" id="UP000624709">
    <property type="component" value="Unassembled WGS sequence"/>
</dbReference>
<reference evidence="2 3" key="1">
    <citation type="submission" date="2021-01" db="EMBL/GenBank/DDBJ databases">
        <title>Whole genome shotgun sequence of Actinoplanes palleronii NBRC 14916.</title>
        <authorList>
            <person name="Komaki H."/>
            <person name="Tamura T."/>
        </authorList>
    </citation>
    <scope>NUCLEOTIDE SEQUENCE [LARGE SCALE GENOMIC DNA]</scope>
    <source>
        <strain evidence="2 3">NBRC 14916</strain>
    </source>
</reference>
<keyword evidence="3" id="KW-1185">Reference proteome</keyword>
<organism evidence="2 3">
    <name type="scientific">Actinoplanes palleronii</name>
    <dbReference type="NCBI Taxonomy" id="113570"/>
    <lineage>
        <taxon>Bacteria</taxon>
        <taxon>Bacillati</taxon>
        <taxon>Actinomycetota</taxon>
        <taxon>Actinomycetes</taxon>
        <taxon>Micromonosporales</taxon>
        <taxon>Micromonosporaceae</taxon>
        <taxon>Actinoplanes</taxon>
    </lineage>
</organism>
<evidence type="ECO:0000256" key="1">
    <source>
        <dbReference type="SAM" id="MobiDB-lite"/>
    </source>
</evidence>
<feature type="region of interest" description="Disordered" evidence="1">
    <location>
        <begin position="56"/>
        <end position="86"/>
    </location>
</feature>
<dbReference type="EMBL" id="BOMS01000121">
    <property type="protein sequence ID" value="GIE71207.1"/>
    <property type="molecule type" value="Genomic_DNA"/>
</dbReference>
<comment type="caution">
    <text evidence="2">The sequence shown here is derived from an EMBL/GenBank/DDBJ whole genome shotgun (WGS) entry which is preliminary data.</text>
</comment>
<protein>
    <submittedName>
        <fullName evidence="2">Uncharacterized protein</fullName>
    </submittedName>
</protein>
<evidence type="ECO:0000313" key="3">
    <source>
        <dbReference type="Proteomes" id="UP000624709"/>
    </source>
</evidence>
<evidence type="ECO:0000313" key="2">
    <source>
        <dbReference type="EMBL" id="GIE71207.1"/>
    </source>
</evidence>
<accession>A0ABQ4BKJ9</accession>
<proteinExistence type="predicted"/>
<name>A0ABQ4BKJ9_9ACTN</name>
<gene>
    <name evidence="2" type="ORF">Apa02nite_073150</name>
</gene>